<dbReference type="EMBL" id="JAFEUM010000004">
    <property type="protein sequence ID" value="MBM7036979.1"/>
    <property type="molecule type" value="Genomic_DNA"/>
</dbReference>
<evidence type="ECO:0000256" key="1">
    <source>
        <dbReference type="PROSITE-ProRule" id="PRU00182"/>
    </source>
</evidence>
<dbReference type="RefSeq" id="WP_205158536.1">
    <property type="nucleotide sequence ID" value="NZ_JAFEUM010000004.1"/>
</dbReference>
<keyword evidence="4" id="KW-1185">Reference proteome</keyword>
<dbReference type="Gene3D" id="3.10.290.10">
    <property type="entry name" value="RNA-binding S4 domain"/>
    <property type="match status" value="1"/>
</dbReference>
<name>A0ABS2HIY7_9VIBR</name>
<dbReference type="Pfam" id="PF13275">
    <property type="entry name" value="S4_2"/>
    <property type="match status" value="1"/>
</dbReference>
<dbReference type="PROSITE" id="PS50889">
    <property type="entry name" value="S4"/>
    <property type="match status" value="1"/>
</dbReference>
<evidence type="ECO:0000313" key="4">
    <source>
        <dbReference type="Proteomes" id="UP000809621"/>
    </source>
</evidence>
<organism evidence="3 4">
    <name type="scientific">Vibrio ulleungensis</name>
    <dbReference type="NCBI Taxonomy" id="2807619"/>
    <lineage>
        <taxon>Bacteria</taxon>
        <taxon>Pseudomonadati</taxon>
        <taxon>Pseudomonadota</taxon>
        <taxon>Gammaproteobacteria</taxon>
        <taxon>Vibrionales</taxon>
        <taxon>Vibrionaceae</taxon>
        <taxon>Vibrio</taxon>
    </lineage>
</organism>
<accession>A0ABS2HIY7</accession>
<dbReference type="SUPFAM" id="SSF55174">
    <property type="entry name" value="Alpha-L RNA-binding motif"/>
    <property type="match status" value="1"/>
</dbReference>
<proteinExistence type="predicted"/>
<feature type="compositionally biased region" description="Basic and acidic residues" evidence="2">
    <location>
        <begin position="130"/>
        <end position="139"/>
    </location>
</feature>
<sequence>MSDFDDQEIEVEAEEVLITQEPVELYKILKLANLVDGGGQAKHLIGEGYVAVNGELEFRKRRKTYDGDVVQVGDQFFVVMLADEEVIAAASYDASLQAVQESEITDDVFESEPIEDVVPTPAANEAVEQQTKDAEDAVKPGKKGRKSIDFF</sequence>
<dbReference type="Proteomes" id="UP000809621">
    <property type="component" value="Unassembled WGS sequence"/>
</dbReference>
<keyword evidence="1" id="KW-0694">RNA-binding</keyword>
<feature type="region of interest" description="Disordered" evidence="2">
    <location>
        <begin position="110"/>
        <end position="151"/>
    </location>
</feature>
<evidence type="ECO:0000313" key="3">
    <source>
        <dbReference type="EMBL" id="MBM7036979.1"/>
    </source>
</evidence>
<dbReference type="CDD" id="cd00165">
    <property type="entry name" value="S4"/>
    <property type="match status" value="1"/>
</dbReference>
<dbReference type="InterPro" id="IPR036986">
    <property type="entry name" value="S4_RNA-bd_sf"/>
</dbReference>
<comment type="caution">
    <text evidence="3">The sequence shown here is derived from an EMBL/GenBank/DDBJ whole genome shotgun (WGS) entry which is preliminary data.</text>
</comment>
<evidence type="ECO:0000256" key="2">
    <source>
        <dbReference type="SAM" id="MobiDB-lite"/>
    </source>
</evidence>
<protein>
    <submittedName>
        <fullName evidence="3">RNA-binding S4 domain-containing protein</fullName>
    </submittedName>
</protein>
<gene>
    <name evidence="3" type="ORF">JQC93_11255</name>
</gene>
<reference evidence="3 4" key="1">
    <citation type="submission" date="2021-02" db="EMBL/GenBank/DDBJ databases">
        <authorList>
            <person name="Park J.-S."/>
        </authorList>
    </citation>
    <scope>NUCLEOTIDE SEQUENCE [LARGE SCALE GENOMIC DNA]</scope>
    <source>
        <strain evidence="3 4">188UL20-2</strain>
    </source>
</reference>